<evidence type="ECO:0000256" key="3">
    <source>
        <dbReference type="ARBA" id="ARBA00023163"/>
    </source>
</evidence>
<reference evidence="7" key="1">
    <citation type="journal article" date="2015" name="PLoS ONE">
        <title>Digital Gene Expression Analysis Based on De Novo Transcriptome Assembly Reveals New Genes Associated with Floral Organ Differentiation of the Orchid Plant Cymbidium ensifolium.</title>
        <authorList>
            <person name="Yang F."/>
            <person name="Zhu G."/>
        </authorList>
    </citation>
    <scope>NUCLEOTIDE SEQUENCE</scope>
</reference>
<evidence type="ECO:0000256" key="5">
    <source>
        <dbReference type="SAM" id="MobiDB-lite"/>
    </source>
</evidence>
<dbReference type="EMBL" id="MK861779">
    <property type="protein sequence ID" value="QEX51324.1"/>
    <property type="molecule type" value="mRNA"/>
</dbReference>
<feature type="region of interest" description="Disordered" evidence="5">
    <location>
        <begin position="1"/>
        <end position="22"/>
    </location>
</feature>
<dbReference type="AlphaFoldDB" id="A0A5J6NB35"/>
<evidence type="ECO:0000256" key="4">
    <source>
        <dbReference type="ARBA" id="ARBA00023242"/>
    </source>
</evidence>
<dbReference type="InterPro" id="IPR001005">
    <property type="entry name" value="SANT/Myb"/>
</dbReference>
<dbReference type="InterPro" id="IPR046955">
    <property type="entry name" value="PHR1-like"/>
</dbReference>
<evidence type="ECO:0000313" key="8">
    <source>
        <dbReference type="EMBL" id="QEX51324.1"/>
    </source>
</evidence>
<evidence type="ECO:0000313" key="7">
    <source>
        <dbReference type="EMBL" id="QEX51322.1"/>
    </source>
</evidence>
<feature type="compositionally biased region" description="Basic and acidic residues" evidence="5">
    <location>
        <begin position="384"/>
        <end position="405"/>
    </location>
</feature>
<dbReference type="PANTHER" id="PTHR31499">
    <property type="entry name" value="MYB FAMILY TRANSCRIPTION FACTOR PHL11"/>
    <property type="match status" value="1"/>
</dbReference>
<evidence type="ECO:0000259" key="6">
    <source>
        <dbReference type="PROSITE" id="PS51294"/>
    </source>
</evidence>
<dbReference type="EMBL" id="MK861777">
    <property type="protein sequence ID" value="QEX51322.1"/>
    <property type="molecule type" value="mRNA"/>
</dbReference>
<keyword evidence="3" id="KW-0804">Transcription</keyword>
<organism evidence="7">
    <name type="scientific">Cymbidium ensifolium</name>
    <name type="common">Orchid</name>
    <name type="synonym">Epidendrum ensifolium</name>
    <dbReference type="NCBI Taxonomy" id="78740"/>
    <lineage>
        <taxon>Eukaryota</taxon>
        <taxon>Viridiplantae</taxon>
        <taxon>Streptophyta</taxon>
        <taxon>Embryophyta</taxon>
        <taxon>Tracheophyta</taxon>
        <taxon>Spermatophyta</taxon>
        <taxon>Magnoliopsida</taxon>
        <taxon>Liliopsida</taxon>
        <taxon>Asparagales</taxon>
        <taxon>Orchidaceae</taxon>
        <taxon>Epidendroideae</taxon>
        <taxon>Cymbidieae</taxon>
        <taxon>Cymbidiinae</taxon>
        <taxon>Cymbidium</taxon>
    </lineage>
</organism>
<dbReference type="GO" id="GO:0003677">
    <property type="term" value="F:DNA binding"/>
    <property type="evidence" value="ECO:0007669"/>
    <property type="project" value="UniProtKB-KW"/>
</dbReference>
<keyword evidence="2" id="KW-0238">DNA-binding</keyword>
<dbReference type="InterPro" id="IPR017930">
    <property type="entry name" value="Myb_dom"/>
</dbReference>
<dbReference type="Pfam" id="PF00249">
    <property type="entry name" value="Myb_DNA-binding"/>
    <property type="match status" value="1"/>
</dbReference>
<dbReference type="InterPro" id="IPR006447">
    <property type="entry name" value="Myb_dom_plants"/>
</dbReference>
<feature type="domain" description="HTH myb-type" evidence="6">
    <location>
        <begin position="225"/>
        <end position="278"/>
    </location>
</feature>
<dbReference type="SUPFAM" id="SSF46689">
    <property type="entry name" value="Homeodomain-like"/>
    <property type="match status" value="1"/>
</dbReference>
<sequence>MNRELIGSTSVPKHAPHASNSEVVGPLFSSASSFSTNVHYSSLSPQDRHPNGAPFVFQSQSFGIPLSLPQSSHSKEFQTSSSNYAIEAGGMSWNPEFVDDSLTYPDNLSVGINNQIRGNTINNHVQDIVINDQIQSNTITASDDLAKQNEWWELNSDDWKDLLNDPVGIETGQKVVSQSTQETSLSMSAGQMHVRQQLPSHSGELCIVASPSTSISGALPKPRMRWTPELHESFVDAVNQLGGSEKATPKGVLKLMKVEGLTIYHVKSHLQKYRTARYRPDWSEGTSEKKASSLDQMASLDLKTGMELTEALRLQIEVQKRLHEQLEVQRNLQLRIEEQGRYLQMMFEQQCKAGKDRLRPPLPPEEQTTQSSSTTALSPAKNDAPVKDSDEKESEKPRLVGDKHKMPVAADALGSGSPRHKRAKGDVQNMSSE</sequence>
<dbReference type="Gene3D" id="1.10.10.60">
    <property type="entry name" value="Homeodomain-like"/>
    <property type="match status" value="1"/>
</dbReference>
<dbReference type="NCBIfam" id="TIGR01557">
    <property type="entry name" value="myb_SHAQKYF"/>
    <property type="match status" value="1"/>
</dbReference>
<dbReference type="PANTHER" id="PTHR31499:SF80">
    <property type="entry name" value="HTH MYB-TYPE DOMAIN-CONTAINING PROTEIN"/>
    <property type="match status" value="1"/>
</dbReference>
<dbReference type="GO" id="GO:0003700">
    <property type="term" value="F:DNA-binding transcription factor activity"/>
    <property type="evidence" value="ECO:0007669"/>
    <property type="project" value="InterPro"/>
</dbReference>
<protein>
    <submittedName>
        <fullName evidence="7">Protein PHOSPHATE STARVATION RESPONSE 2-like isoform X1</fullName>
    </submittedName>
    <submittedName>
        <fullName evidence="8">Protein PHOSPHATE STARVATION RESPONSE 2-like isoform X2</fullName>
    </submittedName>
</protein>
<keyword evidence="4" id="KW-0539">Nucleus</keyword>
<accession>A0A5J6NB35</accession>
<proteinExistence type="evidence at transcript level"/>
<evidence type="ECO:0000256" key="1">
    <source>
        <dbReference type="ARBA" id="ARBA00023015"/>
    </source>
</evidence>
<dbReference type="InterPro" id="IPR025756">
    <property type="entry name" value="Myb_CC_LHEQLE"/>
</dbReference>
<name>A0A5J6NB35_CYMEN</name>
<dbReference type="Pfam" id="PF14379">
    <property type="entry name" value="Myb_CC_LHEQLE"/>
    <property type="match status" value="1"/>
</dbReference>
<dbReference type="FunFam" id="1.10.10.60:FF:000002">
    <property type="entry name" value="Myb family transcription factor"/>
    <property type="match status" value="1"/>
</dbReference>
<dbReference type="PROSITE" id="PS51294">
    <property type="entry name" value="HTH_MYB"/>
    <property type="match status" value="1"/>
</dbReference>
<feature type="region of interest" description="Disordered" evidence="5">
    <location>
        <begin position="355"/>
        <end position="433"/>
    </location>
</feature>
<evidence type="ECO:0000256" key="2">
    <source>
        <dbReference type="ARBA" id="ARBA00023125"/>
    </source>
</evidence>
<dbReference type="InterPro" id="IPR009057">
    <property type="entry name" value="Homeodomain-like_sf"/>
</dbReference>
<keyword evidence="1" id="KW-0805">Transcription regulation</keyword>